<organism evidence="4 5">
    <name type="scientific">Pseudozyma antarctica</name>
    <name type="common">Yeast</name>
    <name type="synonym">Candida antarctica</name>
    <dbReference type="NCBI Taxonomy" id="84753"/>
    <lineage>
        <taxon>Eukaryota</taxon>
        <taxon>Fungi</taxon>
        <taxon>Dikarya</taxon>
        <taxon>Basidiomycota</taxon>
        <taxon>Ustilaginomycotina</taxon>
        <taxon>Ustilaginomycetes</taxon>
        <taxon>Ustilaginales</taxon>
        <taxon>Ustilaginaceae</taxon>
        <taxon>Moesziomyces</taxon>
    </lineage>
</organism>
<dbReference type="SMART" id="SM00358">
    <property type="entry name" value="DSRM"/>
    <property type="match status" value="1"/>
</dbReference>
<evidence type="ECO:0000259" key="3">
    <source>
        <dbReference type="PROSITE" id="PS50137"/>
    </source>
</evidence>
<dbReference type="Gene3D" id="3.30.160.20">
    <property type="match status" value="1"/>
</dbReference>
<dbReference type="Proteomes" id="UP000325008">
    <property type="component" value="Unassembled WGS sequence"/>
</dbReference>
<evidence type="ECO:0000256" key="2">
    <source>
        <dbReference type="SAM" id="MobiDB-lite"/>
    </source>
</evidence>
<sequence>MEGHAATSARLQAMGSLAIRDYLKTALPQEDILDIVPAPPTPSAKPAPQPQQVAQPEEKAEVPFYIKRRGKGKGRPVMYNLSHSSVAQLYEYAAQMDVPEPVFNHTRTGASHLPSFTVTVEFDGLHATSSGDAGSIKEAKEDACFVLVHQILARNARRITH</sequence>
<accession>A0A5C3FVW2</accession>
<evidence type="ECO:0000256" key="1">
    <source>
        <dbReference type="PROSITE-ProRule" id="PRU00266"/>
    </source>
</evidence>
<dbReference type="GO" id="GO:0003723">
    <property type="term" value="F:RNA binding"/>
    <property type="evidence" value="ECO:0007669"/>
    <property type="project" value="UniProtKB-UniRule"/>
</dbReference>
<gene>
    <name evidence="4" type="ORF">PSANT_05177</name>
</gene>
<dbReference type="OrthoDB" id="2555303at2759"/>
<comment type="caution">
    <text evidence="4">The sequence shown here is derived from an EMBL/GenBank/DDBJ whole genome shotgun (WGS) entry which is preliminary data.</text>
</comment>
<feature type="compositionally biased region" description="Pro residues" evidence="2">
    <location>
        <begin position="37"/>
        <end position="49"/>
    </location>
</feature>
<dbReference type="EMBL" id="OOIQ01000014">
    <property type="protein sequence ID" value="SPO47489.1"/>
    <property type="molecule type" value="Genomic_DNA"/>
</dbReference>
<dbReference type="CDD" id="cd00048">
    <property type="entry name" value="DSRM_SF"/>
    <property type="match status" value="1"/>
</dbReference>
<reference evidence="4" key="1">
    <citation type="submission" date="2018-03" db="EMBL/GenBank/DDBJ databases">
        <authorList>
            <person name="Guldener U."/>
        </authorList>
    </citation>
    <scope>NUCLEOTIDE SEQUENCE [LARGE SCALE GENOMIC DNA]</scope>
    <source>
        <strain evidence="4">ATCC34888</strain>
    </source>
</reference>
<dbReference type="SUPFAM" id="SSF54768">
    <property type="entry name" value="dsRNA-binding domain-like"/>
    <property type="match status" value="1"/>
</dbReference>
<keyword evidence="5" id="KW-1185">Reference proteome</keyword>
<evidence type="ECO:0000313" key="4">
    <source>
        <dbReference type="EMBL" id="SPO47489.1"/>
    </source>
</evidence>
<dbReference type="Pfam" id="PF00035">
    <property type="entry name" value="dsrm"/>
    <property type="match status" value="1"/>
</dbReference>
<feature type="domain" description="DRBM" evidence="3">
    <location>
        <begin position="84"/>
        <end position="153"/>
    </location>
</feature>
<feature type="region of interest" description="Disordered" evidence="2">
    <location>
        <begin position="35"/>
        <end position="60"/>
    </location>
</feature>
<dbReference type="AlphaFoldDB" id="A0A5C3FVW2"/>
<protein>
    <recommendedName>
        <fullName evidence="3">DRBM domain-containing protein</fullName>
    </recommendedName>
</protein>
<dbReference type="InterPro" id="IPR014720">
    <property type="entry name" value="dsRBD_dom"/>
</dbReference>
<dbReference type="PROSITE" id="PS50137">
    <property type="entry name" value="DS_RBD"/>
    <property type="match status" value="1"/>
</dbReference>
<keyword evidence="1" id="KW-0694">RNA-binding</keyword>
<evidence type="ECO:0000313" key="5">
    <source>
        <dbReference type="Proteomes" id="UP000325008"/>
    </source>
</evidence>
<proteinExistence type="predicted"/>
<name>A0A5C3FVW2_PSEA2</name>